<evidence type="ECO:0000256" key="1">
    <source>
        <dbReference type="ARBA" id="ARBA00001277"/>
    </source>
</evidence>
<dbReference type="EMBL" id="DQVW01000078">
    <property type="protein sequence ID" value="HIQ32655.1"/>
    <property type="molecule type" value="Genomic_DNA"/>
</dbReference>
<dbReference type="GO" id="GO:0005829">
    <property type="term" value="C:cytosol"/>
    <property type="evidence" value="ECO:0007669"/>
    <property type="project" value="TreeGrafter"/>
</dbReference>
<dbReference type="GO" id="GO:0019323">
    <property type="term" value="P:pentose catabolic process"/>
    <property type="evidence" value="ECO:0007669"/>
    <property type="project" value="TreeGrafter"/>
</dbReference>
<dbReference type="InterPro" id="IPR050197">
    <property type="entry name" value="Aldolase_class_II_sugar_metab"/>
</dbReference>
<dbReference type="AlphaFoldDB" id="A0A832ZYU6"/>
<dbReference type="InterPro" id="IPR036409">
    <property type="entry name" value="Aldolase_II/adducin_N_sf"/>
</dbReference>
<comment type="pathway">
    <text evidence="4">Cofactor biosynthesis; coenzyme F420 biosynthesis.</text>
</comment>
<evidence type="ECO:0000256" key="10">
    <source>
        <dbReference type="ARBA" id="ARBA00022833"/>
    </source>
</evidence>
<dbReference type="GO" id="GO:0008738">
    <property type="term" value="F:L-fuculose-phosphate aldolase activity"/>
    <property type="evidence" value="ECO:0007669"/>
    <property type="project" value="UniProtKB-EC"/>
</dbReference>
<keyword evidence="10" id="KW-0862">Zinc</keyword>
<comment type="function">
    <text evidence="3">Involved in the biosynthesis of the coenzyme F420 which requires phospholactate produced via the aldol cleavage of L-fuculose 1-phosphate and the NAD(+)-dependent oxidation of (S)-lactaldehyde. Catalyzes the reversible cleavage of L-fuculose 1-phosphate (Fuc1P) to yield dihydroxyacetone phosphate (DHAP) and S-lactaldehyde.</text>
</comment>
<keyword evidence="9" id="KW-0479">Metal-binding</keyword>
<comment type="subunit">
    <text evidence="6">Homotetramer.</text>
</comment>
<protein>
    <recommendedName>
        <fullName evidence="8">L-fuculose phosphate aldolase</fullName>
        <ecNumber evidence="7">4.1.2.17</ecNumber>
    </recommendedName>
    <alternativeName>
        <fullName evidence="12">L-fuculose-1-phosphate aldolase</fullName>
    </alternativeName>
</protein>
<dbReference type="GO" id="GO:0046872">
    <property type="term" value="F:metal ion binding"/>
    <property type="evidence" value="ECO:0007669"/>
    <property type="project" value="UniProtKB-KW"/>
</dbReference>
<dbReference type="SUPFAM" id="SSF53639">
    <property type="entry name" value="AraD/HMP-PK domain-like"/>
    <property type="match status" value="1"/>
</dbReference>
<evidence type="ECO:0000256" key="3">
    <source>
        <dbReference type="ARBA" id="ARBA00003090"/>
    </source>
</evidence>
<dbReference type="Proteomes" id="UP000623215">
    <property type="component" value="Unassembled WGS sequence"/>
</dbReference>
<dbReference type="NCBIfam" id="NF040649">
    <property type="entry name" value="FucA_Meth"/>
    <property type="match status" value="1"/>
</dbReference>
<dbReference type="FunFam" id="3.40.225.10:FF:000008">
    <property type="entry name" value="Sugar aldolase"/>
    <property type="match status" value="1"/>
</dbReference>
<dbReference type="UniPathway" id="UPA00071"/>
<evidence type="ECO:0000313" key="15">
    <source>
        <dbReference type="Proteomes" id="UP000623215"/>
    </source>
</evidence>
<gene>
    <name evidence="14" type="ORF">EYH55_04160</name>
</gene>
<proteinExistence type="inferred from homology"/>
<sequence>MDLKDFVRVCHLLYERRYVVGSGGNVSIREGDRVYITPTGSILGWLREEDIAVIDMEGNIIRGNPSSELKMHLAIYRSREDVKSVVHTHSPYTLALSVLEREIELITPESKNLIKKICYLPYLEAGSEELAREVSRRKGDVIVLKNHGVVALGRDLKEAYIKIEVVEEVAKLNVLTHLLQSPGH</sequence>
<name>A0A832ZYU6_9EURY</name>
<evidence type="ECO:0000256" key="5">
    <source>
        <dbReference type="ARBA" id="ARBA00010037"/>
    </source>
</evidence>
<evidence type="ECO:0000256" key="4">
    <source>
        <dbReference type="ARBA" id="ARBA00005036"/>
    </source>
</evidence>
<comment type="similarity">
    <text evidence="5">Belongs to the aldolase class II family. AraD/FucA subfamily.</text>
</comment>
<evidence type="ECO:0000256" key="9">
    <source>
        <dbReference type="ARBA" id="ARBA00022723"/>
    </source>
</evidence>
<evidence type="ECO:0000256" key="12">
    <source>
        <dbReference type="ARBA" id="ARBA00030385"/>
    </source>
</evidence>
<comment type="cofactor">
    <cofactor evidence="2">
        <name>Zn(2+)</name>
        <dbReference type="ChEBI" id="CHEBI:29105"/>
    </cofactor>
</comment>
<feature type="domain" description="Class II aldolase/adducin N-terminal" evidence="13">
    <location>
        <begin position="4"/>
        <end position="174"/>
    </location>
</feature>
<dbReference type="SMART" id="SM01007">
    <property type="entry name" value="Aldolase_II"/>
    <property type="match status" value="1"/>
</dbReference>
<evidence type="ECO:0000313" key="14">
    <source>
        <dbReference type="EMBL" id="HIQ32655.1"/>
    </source>
</evidence>
<reference evidence="14" key="1">
    <citation type="journal article" date="2020" name="ISME J.">
        <title>Gammaproteobacteria mediating utilization of methyl-, sulfur- and petroleum organic compounds in deep ocean hydrothermal plumes.</title>
        <authorList>
            <person name="Zhou Z."/>
            <person name="Liu Y."/>
            <person name="Pan J."/>
            <person name="Cron B.R."/>
            <person name="Toner B.M."/>
            <person name="Anantharaman K."/>
            <person name="Breier J.A."/>
            <person name="Dick G.J."/>
            <person name="Li M."/>
        </authorList>
    </citation>
    <scope>NUCLEOTIDE SEQUENCE</scope>
    <source>
        <strain evidence="14">SZUA-1534</strain>
    </source>
</reference>
<dbReference type="InterPro" id="IPR053406">
    <property type="entry name" value="Fuculose-P_aldolase"/>
</dbReference>
<dbReference type="Pfam" id="PF00596">
    <property type="entry name" value="Aldolase_II"/>
    <property type="match status" value="1"/>
</dbReference>
<evidence type="ECO:0000256" key="11">
    <source>
        <dbReference type="ARBA" id="ARBA00023239"/>
    </source>
</evidence>
<organism evidence="14 15">
    <name type="scientific">Methanothermococcus okinawensis</name>
    <dbReference type="NCBI Taxonomy" id="155863"/>
    <lineage>
        <taxon>Archaea</taxon>
        <taxon>Methanobacteriati</taxon>
        <taxon>Methanobacteriota</taxon>
        <taxon>Methanomada group</taxon>
        <taxon>Methanococci</taxon>
        <taxon>Methanococcales</taxon>
        <taxon>Methanococcaceae</taxon>
        <taxon>Methanothermococcus</taxon>
    </lineage>
</organism>
<dbReference type="InterPro" id="IPR001303">
    <property type="entry name" value="Aldolase_II/adducin_N"/>
</dbReference>
<evidence type="ECO:0000256" key="8">
    <source>
        <dbReference type="ARBA" id="ARBA00020613"/>
    </source>
</evidence>
<dbReference type="Gene3D" id="3.40.225.10">
    <property type="entry name" value="Class II aldolase/adducin N-terminal domain"/>
    <property type="match status" value="1"/>
</dbReference>
<comment type="catalytic activity">
    <reaction evidence="1">
        <text>L-fuculose 1-phosphate = (S)-lactaldehyde + dihydroxyacetone phosphate</text>
        <dbReference type="Rhea" id="RHEA:12933"/>
        <dbReference type="ChEBI" id="CHEBI:18041"/>
        <dbReference type="ChEBI" id="CHEBI:57642"/>
        <dbReference type="ChEBI" id="CHEBI:57846"/>
        <dbReference type="EC" id="4.1.2.17"/>
    </reaction>
</comment>
<dbReference type="PANTHER" id="PTHR22789">
    <property type="entry name" value="FUCULOSE PHOSPHATE ALDOLASE"/>
    <property type="match status" value="1"/>
</dbReference>
<accession>A0A832ZYU6</accession>
<keyword evidence="11" id="KW-0456">Lyase</keyword>
<evidence type="ECO:0000259" key="13">
    <source>
        <dbReference type="SMART" id="SM01007"/>
    </source>
</evidence>
<dbReference type="PANTHER" id="PTHR22789:SF0">
    <property type="entry name" value="3-OXO-TETRONATE 4-PHOSPHATE DECARBOXYLASE-RELATED"/>
    <property type="match status" value="1"/>
</dbReference>
<evidence type="ECO:0000256" key="2">
    <source>
        <dbReference type="ARBA" id="ARBA00001947"/>
    </source>
</evidence>
<comment type="caution">
    <text evidence="14">The sequence shown here is derived from an EMBL/GenBank/DDBJ whole genome shotgun (WGS) entry which is preliminary data.</text>
</comment>
<evidence type="ECO:0000256" key="7">
    <source>
        <dbReference type="ARBA" id="ARBA00013062"/>
    </source>
</evidence>
<dbReference type="EC" id="4.1.2.17" evidence="7"/>
<evidence type="ECO:0000256" key="6">
    <source>
        <dbReference type="ARBA" id="ARBA00011881"/>
    </source>
</evidence>